<evidence type="ECO:0000256" key="1">
    <source>
        <dbReference type="ARBA" id="ARBA00023125"/>
    </source>
</evidence>
<dbReference type="InterPro" id="IPR004107">
    <property type="entry name" value="Integrase_SAM-like_N"/>
</dbReference>
<protein>
    <submittedName>
        <fullName evidence="4">Truncated type 1 integrase</fullName>
    </submittedName>
</protein>
<dbReference type="InterPro" id="IPR010998">
    <property type="entry name" value="Integrase_recombinase_N"/>
</dbReference>
<evidence type="ECO:0000313" key="4">
    <source>
        <dbReference type="EMBL" id="AAP15298.1"/>
    </source>
</evidence>
<gene>
    <name evidence="4" type="primary">delta-intI1</name>
</gene>
<dbReference type="GO" id="GO:0003677">
    <property type="term" value="F:DNA binding"/>
    <property type="evidence" value="ECO:0007669"/>
    <property type="project" value="UniProtKB-KW"/>
</dbReference>
<geneLocation type="plasmid" evidence="4">
    <name>pJR2</name>
</geneLocation>
<dbReference type="Pfam" id="PF13495">
    <property type="entry name" value="Phage_int_SAM_4"/>
    <property type="match status" value="1"/>
</dbReference>
<name>Q83ZX6_PASMD</name>
<feature type="region of interest" description="Disordered" evidence="2">
    <location>
        <begin position="103"/>
        <end position="131"/>
    </location>
</feature>
<proteinExistence type="predicted"/>
<dbReference type="AlphaFoldDB" id="Q83ZX6"/>
<keyword evidence="4" id="KW-0614">Plasmid</keyword>
<dbReference type="Gene3D" id="1.10.150.130">
    <property type="match status" value="1"/>
</dbReference>
<dbReference type="EMBL" id="AY232671">
    <property type="protein sequence ID" value="AAP15298.1"/>
    <property type="molecule type" value="Genomic_DNA"/>
</dbReference>
<keyword evidence="1" id="KW-0238">DNA-binding</keyword>
<organism evidence="4">
    <name type="scientific">Pasteurella multocida</name>
    <dbReference type="NCBI Taxonomy" id="747"/>
    <lineage>
        <taxon>Bacteria</taxon>
        <taxon>Pseudomonadati</taxon>
        <taxon>Pseudomonadota</taxon>
        <taxon>Gammaproteobacteria</taxon>
        <taxon>Pasteurellales</taxon>
        <taxon>Pasteurellaceae</taxon>
        <taxon>Pasteurella</taxon>
    </lineage>
</organism>
<evidence type="ECO:0000256" key="2">
    <source>
        <dbReference type="SAM" id="MobiDB-lite"/>
    </source>
</evidence>
<accession>Q83ZX6</accession>
<reference evidence="4" key="1">
    <citation type="submission" date="2003-02" db="EMBL/GenBank/DDBJ databases">
        <title>Molecular characterization of plasmids with antimicrobial resistant genes in avian isolates of Pasteurella multocida.</title>
        <authorList>
            <person name="Wu J."/>
            <person name="Shieh H.K."/>
            <person name="Shien J."/>
            <person name="Gong S."/>
            <person name="Chang P."/>
        </authorList>
    </citation>
    <scope>NUCLEOTIDE SEQUENCE</scope>
    <source>
        <plasmid evidence="4">pJR2</plasmid>
    </source>
</reference>
<evidence type="ECO:0000259" key="3">
    <source>
        <dbReference type="Pfam" id="PF13495"/>
    </source>
</evidence>
<feature type="domain" description="Integrase SAM-like N-terminal" evidence="3">
    <location>
        <begin position="17"/>
        <end position="54"/>
    </location>
</feature>
<sequence>MKTATAPLPPLRSVKVLDQLRERIRYLHYSLRTEQAYVNWVRAFIRFHGVRHPARALASAPLRLDQANATLGLVKPSHPTARRRAGFFIPGSLWIEGSYPRETANAPQSLDSRGFPARSKNYPREIANQGT</sequence>
<dbReference type="GO" id="GO:0015074">
    <property type="term" value="P:DNA integration"/>
    <property type="evidence" value="ECO:0007669"/>
    <property type="project" value="InterPro"/>
</dbReference>